<keyword evidence="2" id="KW-1185">Reference proteome</keyword>
<dbReference type="EMBL" id="JARKIE010000016">
    <property type="protein sequence ID" value="KAJ7701912.1"/>
    <property type="molecule type" value="Genomic_DNA"/>
</dbReference>
<evidence type="ECO:0008006" key="3">
    <source>
        <dbReference type="Google" id="ProtNLM"/>
    </source>
</evidence>
<proteinExistence type="predicted"/>
<evidence type="ECO:0000313" key="2">
    <source>
        <dbReference type="Proteomes" id="UP001221757"/>
    </source>
</evidence>
<feature type="non-terminal residue" evidence="1">
    <location>
        <position position="505"/>
    </location>
</feature>
<name>A0AAD7GME8_MYCRO</name>
<dbReference type="AlphaFoldDB" id="A0AAD7GME8"/>
<reference evidence="1" key="1">
    <citation type="submission" date="2023-03" db="EMBL/GenBank/DDBJ databases">
        <title>Massive genome expansion in bonnet fungi (Mycena s.s.) driven by repeated elements and novel gene families across ecological guilds.</title>
        <authorList>
            <consortium name="Lawrence Berkeley National Laboratory"/>
            <person name="Harder C.B."/>
            <person name="Miyauchi S."/>
            <person name="Viragh M."/>
            <person name="Kuo A."/>
            <person name="Thoen E."/>
            <person name="Andreopoulos B."/>
            <person name="Lu D."/>
            <person name="Skrede I."/>
            <person name="Drula E."/>
            <person name="Henrissat B."/>
            <person name="Morin E."/>
            <person name="Kohler A."/>
            <person name="Barry K."/>
            <person name="LaButti K."/>
            <person name="Morin E."/>
            <person name="Salamov A."/>
            <person name="Lipzen A."/>
            <person name="Mereny Z."/>
            <person name="Hegedus B."/>
            <person name="Baldrian P."/>
            <person name="Stursova M."/>
            <person name="Weitz H."/>
            <person name="Taylor A."/>
            <person name="Grigoriev I.V."/>
            <person name="Nagy L.G."/>
            <person name="Martin F."/>
            <person name="Kauserud H."/>
        </authorList>
    </citation>
    <scope>NUCLEOTIDE SEQUENCE</scope>
    <source>
        <strain evidence="1">CBHHK067</strain>
    </source>
</reference>
<gene>
    <name evidence="1" type="ORF">B0H17DRAFT_871523</name>
</gene>
<dbReference type="Gene3D" id="3.80.10.10">
    <property type="entry name" value="Ribonuclease Inhibitor"/>
    <property type="match status" value="1"/>
</dbReference>
<accession>A0AAD7GME8</accession>
<evidence type="ECO:0000313" key="1">
    <source>
        <dbReference type="EMBL" id="KAJ7701912.1"/>
    </source>
</evidence>
<sequence length="505" mass="56825">VELLPANLLQEIANHISCLSDVLNFGLTSRRMWNSLLPRLYADVDLRTNKQCKFLSVLAKRLGAARHIRKLAVRPNSAEWTLPEDPVDEGAISDLISRIAPHLTALHTFLWDGLDIPNDELWRKLRKSCPHLVNIGTTISDAPLGNSNHLFAFRDLRKFSFVVKCASLEWLADGRRPPMEKLPRRFWEMLVEHSPHLEELVIGGAAPCPRLFDIRPVSYGQWPWLRSLTLGDLVMQAPPKSDGRKTPSFMAFLRSHPQLRCIKMQHVGGETFPSSLNLPPTALPSLRAFSGPQTYVRTLPQPWLLRELLLTGLQLSSSSFPRLFSTLEQLTSLISLGILIDLSLYASVTRSLQPRNHSKIFRGLLASCPRLAHLDLLCFTQPTFTVVSRNPPAQFEPQTNSPQAEFSAALTAAPHLRSFVLTKVHAPSDDDMTQSATQLVRQNPALDRFTLRYSQDSWHAPTGIRAKHVGEYAVVRDADGPTLHAHEWGARTFGGTYVRRFEHKI</sequence>
<protein>
    <recommendedName>
        <fullName evidence="3">F-box domain-containing protein</fullName>
    </recommendedName>
</protein>
<organism evidence="1 2">
    <name type="scientific">Mycena rosella</name>
    <name type="common">Pink bonnet</name>
    <name type="synonym">Agaricus rosellus</name>
    <dbReference type="NCBI Taxonomy" id="1033263"/>
    <lineage>
        <taxon>Eukaryota</taxon>
        <taxon>Fungi</taxon>
        <taxon>Dikarya</taxon>
        <taxon>Basidiomycota</taxon>
        <taxon>Agaricomycotina</taxon>
        <taxon>Agaricomycetes</taxon>
        <taxon>Agaricomycetidae</taxon>
        <taxon>Agaricales</taxon>
        <taxon>Marasmiineae</taxon>
        <taxon>Mycenaceae</taxon>
        <taxon>Mycena</taxon>
    </lineage>
</organism>
<dbReference type="SUPFAM" id="SSF52047">
    <property type="entry name" value="RNI-like"/>
    <property type="match status" value="1"/>
</dbReference>
<dbReference type="InterPro" id="IPR032675">
    <property type="entry name" value="LRR_dom_sf"/>
</dbReference>
<feature type="non-terminal residue" evidence="1">
    <location>
        <position position="1"/>
    </location>
</feature>
<comment type="caution">
    <text evidence="1">The sequence shown here is derived from an EMBL/GenBank/DDBJ whole genome shotgun (WGS) entry which is preliminary data.</text>
</comment>
<dbReference type="Proteomes" id="UP001221757">
    <property type="component" value="Unassembled WGS sequence"/>
</dbReference>